<evidence type="ECO:0000313" key="1">
    <source>
        <dbReference type="EMBL" id="SFV87965.1"/>
    </source>
</evidence>
<proteinExistence type="predicted"/>
<dbReference type="EMBL" id="FPHZ01000117">
    <property type="protein sequence ID" value="SFV87965.1"/>
    <property type="molecule type" value="Genomic_DNA"/>
</dbReference>
<organism evidence="1">
    <name type="scientific">hydrothermal vent metagenome</name>
    <dbReference type="NCBI Taxonomy" id="652676"/>
    <lineage>
        <taxon>unclassified sequences</taxon>
        <taxon>metagenomes</taxon>
        <taxon>ecological metagenomes</taxon>
    </lineage>
</organism>
<reference evidence="1" key="1">
    <citation type="submission" date="2016-10" db="EMBL/GenBank/DDBJ databases">
        <authorList>
            <person name="de Groot N.N."/>
        </authorList>
    </citation>
    <scope>NUCLEOTIDE SEQUENCE</scope>
</reference>
<name>A0A1W1E1Y6_9ZZZZ</name>
<sequence length="56" mass="6552">MIANKANAQWTYTIYKKHKGYMPMVGHIAQTGQIVATDFRQDCVQNHRTLDITWKQ</sequence>
<protein>
    <submittedName>
        <fullName evidence="1">Uncharacterized protein</fullName>
    </submittedName>
</protein>
<accession>A0A1W1E1Y6</accession>
<gene>
    <name evidence="1" type="ORF">MNB_SUP05-SYMBIONT-5-578</name>
</gene>
<dbReference type="AlphaFoldDB" id="A0A1W1E1Y6"/>